<reference evidence="2" key="1">
    <citation type="submission" date="2019-04" db="EMBL/GenBank/DDBJ databases">
        <title>Genome assembly of Zosterops borbonicus 15179.</title>
        <authorList>
            <person name="Leroy T."/>
            <person name="Anselmetti Y."/>
            <person name="Tilak M.-K."/>
            <person name="Nabholz B."/>
        </authorList>
    </citation>
    <scope>NUCLEOTIDE SEQUENCE</scope>
    <source>
        <strain evidence="2">HGM_15179</strain>
        <tissue evidence="2">Muscle</tissue>
    </source>
</reference>
<dbReference type="EMBL" id="SWJQ01004211">
    <property type="protein sequence ID" value="TRZ05454.1"/>
    <property type="molecule type" value="Genomic_DNA"/>
</dbReference>
<feature type="non-terminal residue" evidence="2">
    <location>
        <position position="1"/>
    </location>
</feature>
<evidence type="ECO:0000256" key="1">
    <source>
        <dbReference type="SAM" id="MobiDB-lite"/>
    </source>
</evidence>
<organism evidence="2 3">
    <name type="scientific">Zosterops borbonicus</name>
    <dbReference type="NCBI Taxonomy" id="364589"/>
    <lineage>
        <taxon>Eukaryota</taxon>
        <taxon>Metazoa</taxon>
        <taxon>Chordata</taxon>
        <taxon>Craniata</taxon>
        <taxon>Vertebrata</taxon>
        <taxon>Euteleostomi</taxon>
        <taxon>Archelosauria</taxon>
        <taxon>Archosauria</taxon>
        <taxon>Dinosauria</taxon>
        <taxon>Saurischia</taxon>
        <taxon>Theropoda</taxon>
        <taxon>Coelurosauria</taxon>
        <taxon>Aves</taxon>
        <taxon>Neognathae</taxon>
        <taxon>Neoaves</taxon>
        <taxon>Telluraves</taxon>
        <taxon>Australaves</taxon>
        <taxon>Passeriformes</taxon>
        <taxon>Sylvioidea</taxon>
        <taxon>Zosteropidae</taxon>
        <taxon>Zosterops</taxon>
    </lineage>
</organism>
<keyword evidence="3" id="KW-1185">Reference proteome</keyword>
<sequence length="49" mass="5506">GGYLHGEGGGADVHSPVLSPGEAQRLRSRPRRLFQHRVHPVPQENRIFH</sequence>
<feature type="region of interest" description="Disordered" evidence="1">
    <location>
        <begin position="1"/>
        <end position="32"/>
    </location>
</feature>
<proteinExistence type="predicted"/>
<name>A0A8K1FTU1_9PASS</name>
<feature type="compositionally biased region" description="Gly residues" evidence="1">
    <location>
        <begin position="1"/>
        <end position="11"/>
    </location>
</feature>
<dbReference type="Proteomes" id="UP000796761">
    <property type="component" value="Unassembled WGS sequence"/>
</dbReference>
<evidence type="ECO:0000313" key="3">
    <source>
        <dbReference type="Proteomes" id="UP000796761"/>
    </source>
</evidence>
<comment type="caution">
    <text evidence="2">The sequence shown here is derived from an EMBL/GenBank/DDBJ whole genome shotgun (WGS) entry which is preliminary data.</text>
</comment>
<accession>A0A8K1FTU1</accession>
<protein>
    <submittedName>
        <fullName evidence="2">Uncharacterized protein</fullName>
    </submittedName>
</protein>
<evidence type="ECO:0000313" key="2">
    <source>
        <dbReference type="EMBL" id="TRZ05454.1"/>
    </source>
</evidence>
<feature type="non-terminal residue" evidence="2">
    <location>
        <position position="49"/>
    </location>
</feature>
<dbReference type="AlphaFoldDB" id="A0A8K1FTU1"/>
<gene>
    <name evidence="2" type="ORF">HGM15179_021653</name>
</gene>